<name>A0A2R4MJR3_9HYPH</name>
<protein>
    <submittedName>
        <fullName evidence="2">Uncharacterized protein</fullName>
    </submittedName>
</protein>
<dbReference type="AlphaFoldDB" id="A0A2R4MJR3"/>
<feature type="transmembrane region" description="Helical" evidence="1">
    <location>
        <begin position="49"/>
        <end position="66"/>
    </location>
</feature>
<accession>A0A2R4MJR3</accession>
<keyword evidence="1" id="KW-0812">Transmembrane</keyword>
<organism evidence="2 3">
    <name type="scientific">Maritalea myrionectae</name>
    <dbReference type="NCBI Taxonomy" id="454601"/>
    <lineage>
        <taxon>Bacteria</taxon>
        <taxon>Pseudomonadati</taxon>
        <taxon>Pseudomonadota</taxon>
        <taxon>Alphaproteobacteria</taxon>
        <taxon>Hyphomicrobiales</taxon>
        <taxon>Devosiaceae</taxon>
        <taxon>Maritalea</taxon>
    </lineage>
</organism>
<feature type="transmembrane region" description="Helical" evidence="1">
    <location>
        <begin position="12"/>
        <end position="37"/>
    </location>
</feature>
<sequence>MANQIYEFKTQIGQMCFVSKSVMTGIMNALAILIFMAPLPELHPGKVPPLTHFGAALGLAIIYLFARFTKGLLFVAPEKFLN</sequence>
<geneLocation type="plasmid" evidence="3">
    <name>phl2708y3</name>
</geneLocation>
<keyword evidence="2" id="KW-0614">Plasmid</keyword>
<evidence type="ECO:0000313" key="3">
    <source>
        <dbReference type="Proteomes" id="UP000258927"/>
    </source>
</evidence>
<evidence type="ECO:0000256" key="1">
    <source>
        <dbReference type="SAM" id="Phobius"/>
    </source>
</evidence>
<evidence type="ECO:0000313" key="2">
    <source>
        <dbReference type="EMBL" id="AVX06198.1"/>
    </source>
</evidence>
<keyword evidence="1" id="KW-1133">Transmembrane helix</keyword>
<gene>
    <name evidence="2" type="ORF">MXMO3_03695</name>
</gene>
<keyword evidence="1" id="KW-0472">Membrane</keyword>
<reference evidence="2 3" key="1">
    <citation type="submission" date="2017-05" db="EMBL/GenBank/DDBJ databases">
        <title>Genome Analysis of Maritalea myrionectae HL2708#5.</title>
        <authorList>
            <consortium name="Cotde Inc.-PKNU"/>
            <person name="Jang D."/>
            <person name="Oh H.-M."/>
        </authorList>
    </citation>
    <scope>NUCLEOTIDE SEQUENCE [LARGE SCALE GENOMIC DNA]</scope>
    <source>
        <strain evidence="2 3">HL2708#5</strain>
        <plasmid evidence="3">phl2708y3</plasmid>
    </source>
</reference>
<dbReference type="KEGG" id="mmyr:MXMO3_03695"/>
<dbReference type="Proteomes" id="UP000258927">
    <property type="component" value="Plasmid pHL2708Y3"/>
</dbReference>
<keyword evidence="3" id="KW-1185">Reference proteome</keyword>
<dbReference type="EMBL" id="CP021332">
    <property type="protein sequence ID" value="AVX06198.1"/>
    <property type="molecule type" value="Genomic_DNA"/>
</dbReference>
<proteinExistence type="predicted"/>